<dbReference type="Gene3D" id="1.10.490.10">
    <property type="entry name" value="Globins"/>
    <property type="match status" value="1"/>
</dbReference>
<dbReference type="SUPFAM" id="SSF46458">
    <property type="entry name" value="Globin-like"/>
    <property type="match status" value="1"/>
</dbReference>
<dbReference type="InterPro" id="IPR000971">
    <property type="entry name" value="Globin"/>
</dbReference>
<dbReference type="InterPro" id="IPR012292">
    <property type="entry name" value="Globin/Proto"/>
</dbReference>
<evidence type="ECO:0000256" key="1">
    <source>
        <dbReference type="RuleBase" id="RU000356"/>
    </source>
</evidence>
<keyword evidence="1" id="KW-0561">Oxygen transport</keyword>
<dbReference type="Pfam" id="PF00042">
    <property type="entry name" value="Globin"/>
    <property type="match status" value="1"/>
</dbReference>
<keyword evidence="1" id="KW-0813">Transport</keyword>
<dbReference type="CDD" id="cd01040">
    <property type="entry name" value="Mb-like"/>
    <property type="match status" value="1"/>
</dbReference>
<comment type="similarity">
    <text evidence="1">Belongs to the globin family.</text>
</comment>
<evidence type="ECO:0000259" key="2">
    <source>
        <dbReference type="Pfam" id="PF00042"/>
    </source>
</evidence>
<sequence>MTSKCFQKIFTIAPEVRHAFGIPDSVCDVRYYPPFHRSGRLFISVIDLCIRNIFSLEAEMGPVLVMYGRRHYHRQNQGFRASYLPLFAQCIVGYINEYIDKDSSFEKVLKSWRCLMAYITGKLAEGVELERLRAHSLRRKSAL</sequence>
<feature type="domain" description="Globin" evidence="2">
    <location>
        <begin position="4"/>
        <end position="121"/>
    </location>
</feature>
<reference evidence="3 4" key="1">
    <citation type="submission" date="2024-08" db="EMBL/GenBank/DDBJ databases">
        <title>Gnathostoma spinigerum genome.</title>
        <authorList>
            <person name="Gonzalez-Bertolin B."/>
            <person name="Monzon S."/>
            <person name="Zaballos A."/>
            <person name="Jimenez P."/>
            <person name="Dekumyoy P."/>
            <person name="Varona S."/>
            <person name="Cuesta I."/>
            <person name="Sumanam S."/>
            <person name="Adisakwattana P."/>
            <person name="Gasser R.B."/>
            <person name="Hernandez-Gonzalez A."/>
            <person name="Young N.D."/>
            <person name="Perteguer M.J."/>
        </authorList>
    </citation>
    <scope>NUCLEOTIDE SEQUENCE [LARGE SCALE GENOMIC DNA]</scope>
    <source>
        <strain evidence="3">AL3</strain>
        <tissue evidence="3">Liver</tissue>
    </source>
</reference>
<name>A0ABD6F449_9BILA</name>
<dbReference type="InterPro" id="IPR044399">
    <property type="entry name" value="Mb-like_M"/>
</dbReference>
<keyword evidence="4" id="KW-1185">Reference proteome</keyword>
<keyword evidence="1" id="KW-0349">Heme</keyword>
<dbReference type="AlphaFoldDB" id="A0ABD6F449"/>
<keyword evidence="1" id="KW-0479">Metal-binding</keyword>
<dbReference type="EMBL" id="JBGFUD010021144">
    <property type="protein sequence ID" value="MFH4984782.1"/>
    <property type="molecule type" value="Genomic_DNA"/>
</dbReference>
<dbReference type="GO" id="GO:0005344">
    <property type="term" value="F:oxygen carrier activity"/>
    <property type="evidence" value="ECO:0007669"/>
    <property type="project" value="UniProtKB-KW"/>
</dbReference>
<protein>
    <recommendedName>
        <fullName evidence="2">Globin domain-containing protein</fullName>
    </recommendedName>
</protein>
<dbReference type="Proteomes" id="UP001608902">
    <property type="component" value="Unassembled WGS sequence"/>
</dbReference>
<keyword evidence="1" id="KW-0408">Iron</keyword>
<comment type="caution">
    <text evidence="3">The sequence shown here is derived from an EMBL/GenBank/DDBJ whole genome shotgun (WGS) entry which is preliminary data.</text>
</comment>
<gene>
    <name evidence="3" type="ORF">AB6A40_011491</name>
</gene>
<dbReference type="InterPro" id="IPR009050">
    <property type="entry name" value="Globin-like_sf"/>
</dbReference>
<evidence type="ECO:0000313" key="3">
    <source>
        <dbReference type="EMBL" id="MFH4984782.1"/>
    </source>
</evidence>
<accession>A0ABD6F449</accession>
<proteinExistence type="inferred from homology"/>
<organism evidence="3 4">
    <name type="scientific">Gnathostoma spinigerum</name>
    <dbReference type="NCBI Taxonomy" id="75299"/>
    <lineage>
        <taxon>Eukaryota</taxon>
        <taxon>Metazoa</taxon>
        <taxon>Ecdysozoa</taxon>
        <taxon>Nematoda</taxon>
        <taxon>Chromadorea</taxon>
        <taxon>Rhabditida</taxon>
        <taxon>Spirurina</taxon>
        <taxon>Gnathostomatomorpha</taxon>
        <taxon>Gnathostomatoidea</taxon>
        <taxon>Gnathostomatidae</taxon>
        <taxon>Gnathostoma</taxon>
    </lineage>
</organism>
<evidence type="ECO:0000313" key="4">
    <source>
        <dbReference type="Proteomes" id="UP001608902"/>
    </source>
</evidence>